<evidence type="ECO:0000313" key="3">
    <source>
        <dbReference type="Proteomes" id="UP000504603"/>
    </source>
</evidence>
<feature type="domain" description="DUF4378" evidence="2">
    <location>
        <begin position="847"/>
        <end position="1024"/>
    </location>
</feature>
<feature type="compositionally biased region" description="Polar residues" evidence="1">
    <location>
        <begin position="475"/>
        <end position="495"/>
    </location>
</feature>
<proteinExistence type="predicted"/>
<dbReference type="GO" id="GO:0051513">
    <property type="term" value="P:regulation of monopolar cell growth"/>
    <property type="evidence" value="ECO:0007669"/>
    <property type="project" value="InterPro"/>
</dbReference>
<feature type="compositionally biased region" description="Polar residues" evidence="1">
    <location>
        <begin position="598"/>
        <end position="611"/>
    </location>
</feature>
<dbReference type="Proteomes" id="UP000504603">
    <property type="component" value="Unplaced"/>
</dbReference>
<feature type="region of interest" description="Disordered" evidence="1">
    <location>
        <begin position="473"/>
        <end position="712"/>
    </location>
</feature>
<dbReference type="PANTHER" id="PTHR31680:SF15">
    <property type="entry name" value="PROTEIN LONGIFOLIA 2"/>
    <property type="match status" value="1"/>
</dbReference>
<feature type="compositionally biased region" description="Polar residues" evidence="1">
    <location>
        <begin position="568"/>
        <end position="587"/>
    </location>
</feature>
<feature type="region of interest" description="Disordered" evidence="1">
    <location>
        <begin position="43"/>
        <end position="105"/>
    </location>
</feature>
<dbReference type="Pfam" id="PF14309">
    <property type="entry name" value="DUF4378"/>
    <property type="match status" value="1"/>
</dbReference>
<dbReference type="InterPro" id="IPR033334">
    <property type="entry name" value="LNG1/2"/>
</dbReference>
<feature type="compositionally biased region" description="Polar residues" evidence="1">
    <location>
        <begin position="369"/>
        <end position="395"/>
    </location>
</feature>
<feature type="region of interest" description="Disordered" evidence="1">
    <location>
        <begin position="284"/>
        <end position="305"/>
    </location>
</feature>
<dbReference type="GeneID" id="111006312"/>
<evidence type="ECO:0000259" key="2">
    <source>
        <dbReference type="Pfam" id="PF14309"/>
    </source>
</evidence>
<sequence>MSARLTYSLSDENQGLHKQIGCMNGIFQIFDRRYFLGARSSAGRHCKKLPPSPGENGDVPMEPNSGLQRTSGKDQKKTAREKQRVSTESSRTSFSSTTSCSSSFSSLDINNRAAHLETTLFSHGDFPKNQQHHAATKQLSCQSFEFRDIVKDSINREACGISVRTVAGEEAVSRKFTHVDSPRPSRLVESHDSKTLGSNESFRVLARLREAHRNANEENGISTHSAPKFNRRLSYDGRESCDTALKSTIKIRELPRLSLDSKESWAKCSASGARSNDLVKDLKKGNRDFDKTNDYEQEPVSSRQSSMVVAKLMGLEDLPGSTSTINSPARLINIYPTHEPNSLSKSSRKNEENTQQSRFSGSPRISHGGSCSPSLKNNTKLTVETTQKSQLSRNGDFNEPAFESHELATDVPNSYSVYGEIEKRLSTLEFTKSGKDLRALKQILEAMQKSRAMLDNKEQASDCASQISMDGAIDQSHSSGAASPRKSQLDNTVSSARAKDSNSSKTHKSSIIIMKPAKHMGKISNSTPSVPLNHDAPGDHTTRNGNEEVKMQSTKDIGPQHAHLRSLPSHSQLSTDKNTNTRISKSTKSTKDLRIEISTASVSSPRVTSSRIQKKFGLEKQSCPTTSSSESSRTERINGRKVESCSTEIKSRQKSPTSNQKSTKRSSKSSICSPGDTNQRGSVLPLKPESKGIASNINTKNSSNKQTHNTRSNYVLVDGDECEQRNAEIMLSSSSTKVKATLTSSEQQSPVSVLDSTFYQDDSPSPVKKISHAFEDDETINSEADSSQEVPVQSQKSREILGTEIKILKSEIDNLRKHIRQVNFSNECEELSSDCQNHLCQEMNSQHKYIWQILSESGLLKDLDHGLSAVQLHSPGHMIDPNLFLALEQAKAVMWPFNGDSYYKQNARSEARNKVQRKLVFDTVNEILLDKLAVERSSKHWLTTSNTAGTESRGQKILKELCSQIDQLQDSNQNGCLNDYDDASRNMIWKDLMHPSSYRGDYQNNVPGIVLDVERQIFKDLITEIVMNEAGFSNNHYREFPLN</sequence>
<dbReference type="AlphaFoldDB" id="A0A6J1BWD3"/>
<dbReference type="OrthoDB" id="769613at2759"/>
<evidence type="ECO:0000256" key="1">
    <source>
        <dbReference type="SAM" id="MobiDB-lite"/>
    </source>
</evidence>
<keyword evidence="3" id="KW-1185">Reference proteome</keyword>
<dbReference type="InterPro" id="IPR025486">
    <property type="entry name" value="DUF4378"/>
</dbReference>
<feature type="compositionally biased region" description="Basic and acidic residues" evidence="1">
    <location>
        <begin position="536"/>
        <end position="550"/>
    </location>
</feature>
<gene>
    <name evidence="4" type="primary">LOC111006312</name>
</gene>
<protein>
    <submittedName>
        <fullName evidence="4">Protein LONGIFOLIA 2-like</fullName>
    </submittedName>
</protein>
<feature type="compositionally biased region" description="Basic and acidic residues" evidence="1">
    <location>
        <begin position="632"/>
        <end position="643"/>
    </location>
</feature>
<feature type="compositionally biased region" description="Low complexity" evidence="1">
    <location>
        <begin position="86"/>
        <end position="105"/>
    </location>
</feature>
<organism evidence="3 4">
    <name type="scientific">Momordica charantia</name>
    <name type="common">Bitter gourd</name>
    <name type="synonym">Balsam pear</name>
    <dbReference type="NCBI Taxonomy" id="3673"/>
    <lineage>
        <taxon>Eukaryota</taxon>
        <taxon>Viridiplantae</taxon>
        <taxon>Streptophyta</taxon>
        <taxon>Embryophyta</taxon>
        <taxon>Tracheophyta</taxon>
        <taxon>Spermatophyta</taxon>
        <taxon>Magnoliopsida</taxon>
        <taxon>eudicotyledons</taxon>
        <taxon>Gunneridae</taxon>
        <taxon>Pentapetalae</taxon>
        <taxon>rosids</taxon>
        <taxon>fabids</taxon>
        <taxon>Cucurbitales</taxon>
        <taxon>Cucurbitaceae</taxon>
        <taxon>Momordiceae</taxon>
        <taxon>Momordica</taxon>
    </lineage>
</organism>
<feature type="compositionally biased region" description="Basic and acidic residues" evidence="1">
    <location>
        <begin position="284"/>
        <end position="294"/>
    </location>
</feature>
<feature type="compositionally biased region" description="Basic and acidic residues" evidence="1">
    <location>
        <begin position="71"/>
        <end position="85"/>
    </location>
</feature>
<feature type="region of interest" description="Disordered" evidence="1">
    <location>
        <begin position="337"/>
        <end position="395"/>
    </location>
</feature>
<feature type="compositionally biased region" description="Polar residues" evidence="1">
    <location>
        <begin position="693"/>
        <end position="712"/>
    </location>
</feature>
<evidence type="ECO:0000313" key="4">
    <source>
        <dbReference type="RefSeq" id="XP_022133866.1"/>
    </source>
</evidence>
<accession>A0A6J1BWD3</accession>
<dbReference type="PANTHER" id="PTHR31680">
    <property type="entry name" value="LONGIFOLIA PROTEIN"/>
    <property type="match status" value="1"/>
</dbReference>
<reference evidence="4" key="1">
    <citation type="submission" date="2025-08" db="UniProtKB">
        <authorList>
            <consortium name="RefSeq"/>
        </authorList>
    </citation>
    <scope>IDENTIFICATION</scope>
    <source>
        <strain evidence="4">OHB3-1</strain>
    </source>
</reference>
<dbReference type="RefSeq" id="XP_022133866.1">
    <property type="nucleotide sequence ID" value="XM_022278174.1"/>
</dbReference>
<dbReference type="KEGG" id="mcha:111006312"/>
<name>A0A6J1BWD3_MOMCH</name>